<dbReference type="CDD" id="cd00198">
    <property type="entry name" value="vWFA"/>
    <property type="match status" value="1"/>
</dbReference>
<evidence type="ECO:0000313" key="3">
    <source>
        <dbReference type="Proteomes" id="UP000247409"/>
    </source>
</evidence>
<dbReference type="STRING" id="448386.A0A2V3IQ26"/>
<organism evidence="2 3">
    <name type="scientific">Gracilariopsis chorda</name>
    <dbReference type="NCBI Taxonomy" id="448386"/>
    <lineage>
        <taxon>Eukaryota</taxon>
        <taxon>Rhodophyta</taxon>
        <taxon>Florideophyceae</taxon>
        <taxon>Rhodymeniophycidae</taxon>
        <taxon>Gracilariales</taxon>
        <taxon>Gracilariaceae</taxon>
        <taxon>Gracilariopsis</taxon>
    </lineage>
</organism>
<dbReference type="SMART" id="SM00327">
    <property type="entry name" value="VWA"/>
    <property type="match status" value="1"/>
</dbReference>
<gene>
    <name evidence="2" type="ORF">BWQ96_06126</name>
</gene>
<reference evidence="2 3" key="1">
    <citation type="journal article" date="2018" name="Mol. Biol. Evol.">
        <title>Analysis of the draft genome of the red seaweed Gracilariopsis chorda provides insights into genome size evolution in Rhodophyta.</title>
        <authorList>
            <person name="Lee J."/>
            <person name="Yang E.C."/>
            <person name="Graf L."/>
            <person name="Yang J.H."/>
            <person name="Qiu H."/>
            <person name="Zel Zion U."/>
            <person name="Chan C.X."/>
            <person name="Stephens T.G."/>
            <person name="Weber A.P.M."/>
            <person name="Boo G.H."/>
            <person name="Boo S.M."/>
            <person name="Kim K.M."/>
            <person name="Shin Y."/>
            <person name="Jung M."/>
            <person name="Lee S.J."/>
            <person name="Yim H.S."/>
            <person name="Lee J.H."/>
            <person name="Bhattacharya D."/>
            <person name="Yoon H.S."/>
        </authorList>
    </citation>
    <scope>NUCLEOTIDE SEQUENCE [LARGE SCALE GENOMIC DNA]</scope>
    <source>
        <strain evidence="2 3">SKKU-2015</strain>
        <tissue evidence="2">Whole body</tissue>
    </source>
</reference>
<dbReference type="PROSITE" id="PS50234">
    <property type="entry name" value="VWFA"/>
    <property type="match status" value="1"/>
</dbReference>
<evidence type="ECO:0000313" key="2">
    <source>
        <dbReference type="EMBL" id="PXF44153.1"/>
    </source>
</evidence>
<sequence>MDTDLSRLSLKCKCGFCAELQEAYRMLYIVCRYKTNIDDRSINRHPKSSKMTFSFVVIVFSLALLRITSAQRSCPPLNVCFAIDESGSISPTDFIEQTEAIVAIAQELSTFAPGSTLSAVGFSSFAELIQSPTTDINGEFVQAIQGNSQLGGTTSSGAALQLCQTQIASAADPRIIVLLTDGADNTMPFGTSVAGGIKNNGIIIITIGIGSGINAPSLRSIASSPDLFIFVDDFSSFEDSIEVIVDTICPVPECVNFDCAKCGQVLECYVNSGFVSADEAVCDVVNDASQFCTTRRGDGTACQQQCKGRQGVQCFPGTSFGSCPQRIGSDAKCMGGAGKGRRADLSNFASYTVCISRNGRVEVSCLSQKCESGSHCSCASPFV</sequence>
<dbReference type="Gene3D" id="3.40.50.410">
    <property type="entry name" value="von Willebrand factor, type A domain"/>
    <property type="match status" value="1"/>
</dbReference>
<proteinExistence type="predicted"/>
<dbReference type="SUPFAM" id="SSF53300">
    <property type="entry name" value="vWA-like"/>
    <property type="match status" value="1"/>
</dbReference>
<dbReference type="PANTHER" id="PTHR24020:SF84">
    <property type="entry name" value="VWFA DOMAIN-CONTAINING PROTEIN"/>
    <property type="match status" value="1"/>
</dbReference>
<evidence type="ECO:0000259" key="1">
    <source>
        <dbReference type="PROSITE" id="PS50234"/>
    </source>
</evidence>
<name>A0A2V3IQ26_9FLOR</name>
<dbReference type="Proteomes" id="UP000247409">
    <property type="component" value="Unassembled WGS sequence"/>
</dbReference>
<dbReference type="Pfam" id="PF00092">
    <property type="entry name" value="VWA"/>
    <property type="match status" value="1"/>
</dbReference>
<dbReference type="InterPro" id="IPR036465">
    <property type="entry name" value="vWFA_dom_sf"/>
</dbReference>
<accession>A0A2V3IQ26</accession>
<protein>
    <submittedName>
        <fullName evidence="2">Matrilin-2</fullName>
    </submittedName>
</protein>
<keyword evidence="3" id="KW-1185">Reference proteome</keyword>
<dbReference type="EMBL" id="NBIV01000101">
    <property type="protein sequence ID" value="PXF44153.1"/>
    <property type="molecule type" value="Genomic_DNA"/>
</dbReference>
<dbReference type="InterPro" id="IPR050525">
    <property type="entry name" value="ECM_Assembly_Org"/>
</dbReference>
<dbReference type="PANTHER" id="PTHR24020">
    <property type="entry name" value="COLLAGEN ALPHA"/>
    <property type="match status" value="1"/>
</dbReference>
<dbReference type="OrthoDB" id="5317514at2759"/>
<feature type="domain" description="VWFA" evidence="1">
    <location>
        <begin position="78"/>
        <end position="248"/>
    </location>
</feature>
<comment type="caution">
    <text evidence="2">The sequence shown here is derived from an EMBL/GenBank/DDBJ whole genome shotgun (WGS) entry which is preliminary data.</text>
</comment>
<dbReference type="InterPro" id="IPR002035">
    <property type="entry name" value="VWF_A"/>
</dbReference>
<dbReference type="AlphaFoldDB" id="A0A2V3IQ26"/>